<name>A0A7W9MXC4_9ACTN</name>
<dbReference type="EMBL" id="JACHMY010000001">
    <property type="protein sequence ID" value="MBB5839220.1"/>
    <property type="molecule type" value="Genomic_DNA"/>
</dbReference>
<evidence type="ECO:0000256" key="1">
    <source>
        <dbReference type="SAM" id="MobiDB-lite"/>
    </source>
</evidence>
<dbReference type="Proteomes" id="UP000549971">
    <property type="component" value="Unassembled WGS sequence"/>
</dbReference>
<dbReference type="AlphaFoldDB" id="A0A7W9MXC4"/>
<comment type="caution">
    <text evidence="2">The sequence shown here is derived from an EMBL/GenBank/DDBJ whole genome shotgun (WGS) entry which is preliminary data.</text>
</comment>
<reference evidence="2 3" key="1">
    <citation type="submission" date="2020-08" db="EMBL/GenBank/DDBJ databases">
        <title>Sequencing the genomes of 1000 actinobacteria strains.</title>
        <authorList>
            <person name="Klenk H.-P."/>
        </authorList>
    </citation>
    <scope>NUCLEOTIDE SEQUENCE [LARGE SCALE GENOMIC DNA]</scope>
    <source>
        <strain evidence="2 3">DSM 28967</strain>
    </source>
</reference>
<keyword evidence="3" id="KW-1185">Reference proteome</keyword>
<evidence type="ECO:0000313" key="3">
    <source>
        <dbReference type="Proteomes" id="UP000549971"/>
    </source>
</evidence>
<evidence type="ECO:0000313" key="2">
    <source>
        <dbReference type="EMBL" id="MBB5839220.1"/>
    </source>
</evidence>
<sequence length="43" mass="4507">MTGSPVEAESLTRDLSAHPDRSTPPMTTLCTYGGTSREGADLP</sequence>
<gene>
    <name evidence="2" type="ORF">HDA39_005954</name>
</gene>
<accession>A0A7W9MXC4</accession>
<proteinExistence type="predicted"/>
<organism evidence="2 3">
    <name type="scientific">Kribbella italica</name>
    <dbReference type="NCBI Taxonomy" id="1540520"/>
    <lineage>
        <taxon>Bacteria</taxon>
        <taxon>Bacillati</taxon>
        <taxon>Actinomycetota</taxon>
        <taxon>Actinomycetes</taxon>
        <taxon>Propionibacteriales</taxon>
        <taxon>Kribbellaceae</taxon>
        <taxon>Kribbella</taxon>
    </lineage>
</organism>
<protein>
    <submittedName>
        <fullName evidence="2">Uncharacterized protein</fullName>
    </submittedName>
</protein>
<feature type="region of interest" description="Disordered" evidence="1">
    <location>
        <begin position="1"/>
        <end position="43"/>
    </location>
</feature>
<feature type="compositionally biased region" description="Basic and acidic residues" evidence="1">
    <location>
        <begin position="10"/>
        <end position="21"/>
    </location>
</feature>
<feature type="compositionally biased region" description="Polar residues" evidence="1">
    <location>
        <begin position="24"/>
        <end position="34"/>
    </location>
</feature>